<dbReference type="OrthoDB" id="1706229at2759"/>
<dbReference type="GO" id="GO:0005506">
    <property type="term" value="F:iron ion binding"/>
    <property type="evidence" value="ECO:0007669"/>
    <property type="project" value="InterPro"/>
</dbReference>
<dbReference type="PANTHER" id="PTHR24282:SF196">
    <property type="entry name" value="CYTOCHROME P450 714C2"/>
    <property type="match status" value="1"/>
</dbReference>
<keyword evidence="4" id="KW-0812">Transmembrane</keyword>
<accession>A0A5J5AVP7</accession>
<dbReference type="Proteomes" id="UP000325577">
    <property type="component" value="Linkage Group LG18"/>
</dbReference>
<gene>
    <name evidence="11" type="ORF">F0562_032026</name>
</gene>
<evidence type="ECO:0000256" key="8">
    <source>
        <dbReference type="ARBA" id="ARBA00023004"/>
    </source>
</evidence>
<dbReference type="EMBL" id="CM018041">
    <property type="protein sequence ID" value="KAA8534509.1"/>
    <property type="molecule type" value="Genomic_DNA"/>
</dbReference>
<evidence type="ECO:0000256" key="5">
    <source>
        <dbReference type="ARBA" id="ARBA00022723"/>
    </source>
</evidence>
<dbReference type="SUPFAM" id="SSF48264">
    <property type="entry name" value="Cytochrome P450"/>
    <property type="match status" value="1"/>
</dbReference>
<keyword evidence="8" id="KW-0408">Iron</keyword>
<sequence length="171" mass="18862">MNIIMAKSAVTLLNSSNDRIENEGGVADIKIDEYMRSFSGDVISRACFGSSYAEGEEIFLKLRARQEALSKKSWSKGIPSNEVVKERGEVASEEDLLQMILESATSSDLSQEAMDRFIVDNCKNIYLVGYETTAVDSWDLPPLSLLGYTPRGLIRKKSSIGRSRGATALQI</sequence>
<proteinExistence type="inferred from homology"/>
<keyword evidence="10" id="KW-0472">Membrane</keyword>
<dbReference type="AlphaFoldDB" id="A0A5J5AVP7"/>
<evidence type="ECO:0000313" key="12">
    <source>
        <dbReference type="Proteomes" id="UP000325577"/>
    </source>
</evidence>
<reference evidence="11 12" key="1">
    <citation type="submission" date="2019-09" db="EMBL/GenBank/DDBJ databases">
        <title>A chromosome-level genome assembly of the Chinese tupelo Nyssa sinensis.</title>
        <authorList>
            <person name="Yang X."/>
            <person name="Kang M."/>
            <person name="Yang Y."/>
            <person name="Xiong H."/>
            <person name="Wang M."/>
            <person name="Zhang Z."/>
            <person name="Wang Z."/>
            <person name="Wu H."/>
            <person name="Ma T."/>
            <person name="Liu J."/>
            <person name="Xi Z."/>
        </authorList>
    </citation>
    <scope>NUCLEOTIDE SEQUENCE [LARGE SCALE GENOMIC DNA]</scope>
    <source>
        <strain evidence="11">J267</strain>
        <tissue evidence="11">Leaf</tissue>
    </source>
</reference>
<dbReference type="Gene3D" id="1.10.630.10">
    <property type="entry name" value="Cytochrome P450"/>
    <property type="match status" value="1"/>
</dbReference>
<evidence type="ECO:0000256" key="10">
    <source>
        <dbReference type="ARBA" id="ARBA00023136"/>
    </source>
</evidence>
<keyword evidence="3" id="KW-0349">Heme</keyword>
<dbReference type="GO" id="GO:0020037">
    <property type="term" value="F:heme binding"/>
    <property type="evidence" value="ECO:0007669"/>
    <property type="project" value="InterPro"/>
</dbReference>
<keyword evidence="9" id="KW-0503">Monooxygenase</keyword>
<keyword evidence="7" id="KW-0560">Oxidoreductase</keyword>
<evidence type="ECO:0000256" key="9">
    <source>
        <dbReference type="ARBA" id="ARBA00023033"/>
    </source>
</evidence>
<keyword evidence="6" id="KW-1133">Transmembrane helix</keyword>
<dbReference type="GO" id="GO:0016020">
    <property type="term" value="C:membrane"/>
    <property type="evidence" value="ECO:0007669"/>
    <property type="project" value="UniProtKB-SubCell"/>
</dbReference>
<evidence type="ECO:0000256" key="7">
    <source>
        <dbReference type="ARBA" id="ARBA00023002"/>
    </source>
</evidence>
<dbReference type="GO" id="GO:0004497">
    <property type="term" value="F:monooxygenase activity"/>
    <property type="evidence" value="ECO:0007669"/>
    <property type="project" value="UniProtKB-KW"/>
</dbReference>
<evidence type="ECO:0000256" key="1">
    <source>
        <dbReference type="ARBA" id="ARBA00004370"/>
    </source>
</evidence>
<dbReference type="InterPro" id="IPR036396">
    <property type="entry name" value="Cyt_P450_sf"/>
</dbReference>
<name>A0A5J5AVP7_9ASTE</name>
<evidence type="ECO:0000256" key="3">
    <source>
        <dbReference type="ARBA" id="ARBA00022617"/>
    </source>
</evidence>
<evidence type="ECO:0000313" key="11">
    <source>
        <dbReference type="EMBL" id="KAA8534509.1"/>
    </source>
</evidence>
<evidence type="ECO:0000256" key="2">
    <source>
        <dbReference type="ARBA" id="ARBA00010617"/>
    </source>
</evidence>
<keyword evidence="12" id="KW-1185">Reference proteome</keyword>
<dbReference type="PANTHER" id="PTHR24282">
    <property type="entry name" value="CYTOCHROME P450 FAMILY MEMBER"/>
    <property type="match status" value="1"/>
</dbReference>
<organism evidence="11 12">
    <name type="scientific">Nyssa sinensis</name>
    <dbReference type="NCBI Taxonomy" id="561372"/>
    <lineage>
        <taxon>Eukaryota</taxon>
        <taxon>Viridiplantae</taxon>
        <taxon>Streptophyta</taxon>
        <taxon>Embryophyta</taxon>
        <taxon>Tracheophyta</taxon>
        <taxon>Spermatophyta</taxon>
        <taxon>Magnoliopsida</taxon>
        <taxon>eudicotyledons</taxon>
        <taxon>Gunneridae</taxon>
        <taxon>Pentapetalae</taxon>
        <taxon>asterids</taxon>
        <taxon>Cornales</taxon>
        <taxon>Nyssaceae</taxon>
        <taxon>Nyssa</taxon>
    </lineage>
</organism>
<dbReference type="InterPro" id="IPR050665">
    <property type="entry name" value="Cytochrome_P450_Monooxygen"/>
</dbReference>
<comment type="subcellular location">
    <subcellularLocation>
        <location evidence="1">Membrane</location>
    </subcellularLocation>
</comment>
<keyword evidence="5" id="KW-0479">Metal-binding</keyword>
<dbReference type="GO" id="GO:0016705">
    <property type="term" value="F:oxidoreductase activity, acting on paired donors, with incorporation or reduction of molecular oxygen"/>
    <property type="evidence" value="ECO:0007669"/>
    <property type="project" value="InterPro"/>
</dbReference>
<evidence type="ECO:0000256" key="4">
    <source>
        <dbReference type="ARBA" id="ARBA00022692"/>
    </source>
</evidence>
<evidence type="ECO:0000256" key="6">
    <source>
        <dbReference type="ARBA" id="ARBA00022989"/>
    </source>
</evidence>
<comment type="similarity">
    <text evidence="2">Belongs to the cytochrome P450 family.</text>
</comment>
<protein>
    <submittedName>
        <fullName evidence="11">Uncharacterized protein</fullName>
    </submittedName>
</protein>